<dbReference type="AlphaFoldDB" id="A0A833LZ15"/>
<keyword evidence="4" id="KW-0904">Protein phosphatase</keyword>
<dbReference type="EMBL" id="WBUI01000001">
    <property type="protein sequence ID" value="KAB2935524.1"/>
    <property type="molecule type" value="Genomic_DNA"/>
</dbReference>
<comment type="caution">
    <text evidence="7">The sequence shown here is derived from an EMBL/GenBank/DDBJ whole genome shotgun (WGS) entry which is preliminary data.</text>
</comment>
<evidence type="ECO:0000259" key="6">
    <source>
        <dbReference type="SMART" id="SM00226"/>
    </source>
</evidence>
<dbReference type="PRINTS" id="PR00719">
    <property type="entry name" value="LMWPTPASE"/>
</dbReference>
<evidence type="ECO:0000256" key="4">
    <source>
        <dbReference type="ARBA" id="ARBA00022912"/>
    </source>
</evidence>
<evidence type="ECO:0000256" key="1">
    <source>
        <dbReference type="ARBA" id="ARBA00011063"/>
    </source>
</evidence>
<dbReference type="EC" id="3.1.3.48" evidence="2"/>
<sequence>MSEQKPLRVLFVCHGNICRSPAAEGAFKHLIQEREMLSRFVVDSAGTSSFHIGERPHPDTRRAAREKGVTLDSLARQFEVEDFDKFDWIFAMDHKNLSDLLSMARNDADRKKVVLFRTFDPQRESDPIPDVPDPYYGGFAGFQDVQRIVMRTAENILDFVLSGKTTVPK</sequence>
<evidence type="ECO:0000256" key="3">
    <source>
        <dbReference type="ARBA" id="ARBA00022801"/>
    </source>
</evidence>
<evidence type="ECO:0000313" key="8">
    <source>
        <dbReference type="Proteomes" id="UP000460298"/>
    </source>
</evidence>
<organism evidence="7 8">
    <name type="scientific">Leptonema illini</name>
    <dbReference type="NCBI Taxonomy" id="183"/>
    <lineage>
        <taxon>Bacteria</taxon>
        <taxon>Pseudomonadati</taxon>
        <taxon>Spirochaetota</taxon>
        <taxon>Spirochaetia</taxon>
        <taxon>Leptospirales</taxon>
        <taxon>Leptospiraceae</taxon>
        <taxon>Leptonema</taxon>
    </lineage>
</organism>
<accession>A0A833LZ15</accession>
<dbReference type="InterPro" id="IPR017867">
    <property type="entry name" value="Tyr_phospatase_low_mol_wt"/>
</dbReference>
<evidence type="ECO:0000313" key="7">
    <source>
        <dbReference type="EMBL" id="KAB2935524.1"/>
    </source>
</evidence>
<comment type="similarity">
    <text evidence="1">Belongs to the low molecular weight phosphotyrosine protein phosphatase family.</text>
</comment>
<feature type="active site" description="Nucleophile" evidence="5">
    <location>
        <position position="13"/>
    </location>
</feature>
<feature type="active site" evidence="5">
    <location>
        <position position="19"/>
    </location>
</feature>
<keyword evidence="3" id="KW-0378">Hydrolase</keyword>
<dbReference type="PANTHER" id="PTHR11717">
    <property type="entry name" value="LOW MOLECULAR WEIGHT PROTEIN TYROSINE PHOSPHATASE"/>
    <property type="match status" value="1"/>
</dbReference>
<dbReference type="Gene3D" id="3.40.50.2300">
    <property type="match status" value="1"/>
</dbReference>
<dbReference type="InterPro" id="IPR023485">
    <property type="entry name" value="Ptyr_pPase"/>
</dbReference>
<proteinExistence type="inferred from homology"/>
<gene>
    <name evidence="7" type="ORF">F9K24_01990</name>
</gene>
<dbReference type="GO" id="GO:0004725">
    <property type="term" value="F:protein tyrosine phosphatase activity"/>
    <property type="evidence" value="ECO:0007669"/>
    <property type="project" value="UniProtKB-EC"/>
</dbReference>
<dbReference type="Pfam" id="PF01451">
    <property type="entry name" value="LMWPc"/>
    <property type="match status" value="1"/>
</dbReference>
<dbReference type="InterPro" id="IPR050438">
    <property type="entry name" value="LMW_PTPase"/>
</dbReference>
<dbReference type="PANTHER" id="PTHR11717:SF7">
    <property type="entry name" value="LOW MOLECULAR WEIGHT PHOSPHOTYROSINE PROTEIN PHOSPHATASE"/>
    <property type="match status" value="1"/>
</dbReference>
<dbReference type="SMART" id="SM00226">
    <property type="entry name" value="LMWPc"/>
    <property type="match status" value="1"/>
</dbReference>
<reference evidence="7 8" key="1">
    <citation type="submission" date="2019-10" db="EMBL/GenBank/DDBJ databases">
        <title>Extracellular Electron Transfer in a Candidatus Methanoperedens spp. Enrichment Culture.</title>
        <authorList>
            <person name="Berger S."/>
            <person name="Rangel Shaw D."/>
            <person name="Berben T."/>
            <person name="In 'T Zandt M."/>
            <person name="Frank J."/>
            <person name="Reimann J."/>
            <person name="Jetten M.S.M."/>
            <person name="Welte C.U."/>
        </authorList>
    </citation>
    <scope>NUCLEOTIDE SEQUENCE [LARGE SCALE GENOMIC DNA]</scope>
    <source>
        <strain evidence="7">SB12</strain>
    </source>
</reference>
<protein>
    <recommendedName>
        <fullName evidence="2">protein-tyrosine-phosphatase</fullName>
        <ecNumber evidence="2">3.1.3.48</ecNumber>
    </recommendedName>
</protein>
<feature type="active site" description="Proton donor" evidence="5">
    <location>
        <position position="133"/>
    </location>
</feature>
<dbReference type="InterPro" id="IPR036196">
    <property type="entry name" value="Ptyr_pPase_sf"/>
</dbReference>
<name>A0A833LZ15_9LEPT</name>
<evidence type="ECO:0000256" key="5">
    <source>
        <dbReference type="PIRSR" id="PIRSR617867-1"/>
    </source>
</evidence>
<dbReference type="SUPFAM" id="SSF52788">
    <property type="entry name" value="Phosphotyrosine protein phosphatases I"/>
    <property type="match status" value="1"/>
</dbReference>
<evidence type="ECO:0000256" key="2">
    <source>
        <dbReference type="ARBA" id="ARBA00013064"/>
    </source>
</evidence>
<dbReference type="Proteomes" id="UP000460298">
    <property type="component" value="Unassembled WGS sequence"/>
</dbReference>
<dbReference type="CDD" id="cd16343">
    <property type="entry name" value="LMWPTP"/>
    <property type="match status" value="1"/>
</dbReference>
<feature type="domain" description="Phosphotyrosine protein phosphatase I" evidence="6">
    <location>
        <begin position="7"/>
        <end position="159"/>
    </location>
</feature>